<dbReference type="EMBL" id="WBMT01000018">
    <property type="protein sequence ID" value="KAB2343621.1"/>
    <property type="molecule type" value="Genomic_DNA"/>
</dbReference>
<organism evidence="2 3">
    <name type="scientific">Actinomadura rudentiformis</name>
    <dbReference type="NCBI Taxonomy" id="359158"/>
    <lineage>
        <taxon>Bacteria</taxon>
        <taxon>Bacillati</taxon>
        <taxon>Actinomycetota</taxon>
        <taxon>Actinomycetes</taxon>
        <taxon>Streptosporangiales</taxon>
        <taxon>Thermomonosporaceae</taxon>
        <taxon>Actinomadura</taxon>
    </lineage>
</organism>
<evidence type="ECO:0000259" key="1">
    <source>
        <dbReference type="Pfam" id="PF24740"/>
    </source>
</evidence>
<keyword evidence="3" id="KW-1185">Reference proteome</keyword>
<sequence>MSTQLTIYSVSIQNLGSWIQHPAPGTVETSRQRAAAIDARGEMEASRTMVEAVDDIFGGRPKDPEAGDAYARVWQDVIEYGESTRFDFGPLRLGAQYLQEASEEFERLGVPRELTPTGFMYDNPFTGTPQARHAPVIGHVTAARVPQMRQVYGPIVDRVVAAELVKVLLAAVDETLDFNTFAREFPDGPLPLRDLVTFYG</sequence>
<proteinExistence type="predicted"/>
<dbReference type="OrthoDB" id="3471126at2"/>
<accession>A0A6H9YE19</accession>
<name>A0A6H9YE19_9ACTN</name>
<evidence type="ECO:0000313" key="3">
    <source>
        <dbReference type="Proteomes" id="UP000468735"/>
    </source>
</evidence>
<evidence type="ECO:0000313" key="2">
    <source>
        <dbReference type="EMBL" id="KAB2343621.1"/>
    </source>
</evidence>
<reference evidence="2 3" key="1">
    <citation type="submission" date="2019-09" db="EMBL/GenBank/DDBJ databases">
        <title>Actinomadura physcomitrii sp. nov., a novel actinomycete isolated from moss [Physcomitrium sphaericum (Ludw) Fuernr].</title>
        <authorList>
            <person name="Zhuang X."/>
            <person name="Liu C."/>
        </authorList>
    </citation>
    <scope>NUCLEOTIDE SEQUENCE [LARGE SCALE GENOMIC DNA]</scope>
    <source>
        <strain evidence="2 3">HMC1</strain>
    </source>
</reference>
<dbReference type="AlphaFoldDB" id="A0A6H9YE19"/>
<dbReference type="RefSeq" id="WP_151565845.1">
    <property type="nucleotide sequence ID" value="NZ_WBMT01000018.1"/>
</dbReference>
<dbReference type="Proteomes" id="UP000468735">
    <property type="component" value="Unassembled WGS sequence"/>
</dbReference>
<protein>
    <recommendedName>
        <fullName evidence="1">DUF7691 domain-containing protein</fullName>
    </recommendedName>
</protein>
<comment type="caution">
    <text evidence="2">The sequence shown here is derived from an EMBL/GenBank/DDBJ whole genome shotgun (WGS) entry which is preliminary data.</text>
</comment>
<gene>
    <name evidence="2" type="ORF">F8566_33325</name>
</gene>
<dbReference type="Pfam" id="PF24740">
    <property type="entry name" value="DUF7691"/>
    <property type="match status" value="1"/>
</dbReference>
<dbReference type="InterPro" id="IPR056108">
    <property type="entry name" value="DUF7691"/>
</dbReference>
<feature type="domain" description="DUF7691" evidence="1">
    <location>
        <begin position="1"/>
        <end position="199"/>
    </location>
</feature>